<dbReference type="EMBL" id="GBXM01071110">
    <property type="protein sequence ID" value="JAH37467.1"/>
    <property type="molecule type" value="Transcribed_RNA"/>
</dbReference>
<reference evidence="1" key="1">
    <citation type="submission" date="2014-11" db="EMBL/GenBank/DDBJ databases">
        <authorList>
            <person name="Amaro Gonzalez C."/>
        </authorList>
    </citation>
    <scope>NUCLEOTIDE SEQUENCE</scope>
</reference>
<protein>
    <submittedName>
        <fullName evidence="1">Uncharacterized protein</fullName>
    </submittedName>
</protein>
<reference evidence="1" key="2">
    <citation type="journal article" date="2015" name="Fish Shellfish Immunol.">
        <title>Early steps in the European eel (Anguilla anguilla)-Vibrio vulnificus interaction in the gills: Role of the RtxA13 toxin.</title>
        <authorList>
            <person name="Callol A."/>
            <person name="Pajuelo D."/>
            <person name="Ebbesson L."/>
            <person name="Teles M."/>
            <person name="MacKenzie S."/>
            <person name="Amaro C."/>
        </authorList>
    </citation>
    <scope>NUCLEOTIDE SEQUENCE</scope>
</reference>
<name>A0A0E9QW42_ANGAN</name>
<dbReference type="AlphaFoldDB" id="A0A0E9QW42"/>
<dbReference type="EMBL" id="GBXM01087900">
    <property type="protein sequence ID" value="JAH20677.1"/>
    <property type="molecule type" value="Transcribed_RNA"/>
</dbReference>
<sequence length="39" mass="4360">MVYYAFLCSTAGHSDMDIVRNLYQGLGHIHMLQLCTLSG</sequence>
<organism evidence="1">
    <name type="scientific">Anguilla anguilla</name>
    <name type="common">European freshwater eel</name>
    <name type="synonym">Muraena anguilla</name>
    <dbReference type="NCBI Taxonomy" id="7936"/>
    <lineage>
        <taxon>Eukaryota</taxon>
        <taxon>Metazoa</taxon>
        <taxon>Chordata</taxon>
        <taxon>Craniata</taxon>
        <taxon>Vertebrata</taxon>
        <taxon>Euteleostomi</taxon>
        <taxon>Actinopterygii</taxon>
        <taxon>Neopterygii</taxon>
        <taxon>Teleostei</taxon>
        <taxon>Anguilliformes</taxon>
        <taxon>Anguillidae</taxon>
        <taxon>Anguilla</taxon>
    </lineage>
</organism>
<evidence type="ECO:0000313" key="1">
    <source>
        <dbReference type="EMBL" id="JAH20677.1"/>
    </source>
</evidence>
<accession>A0A0E9QW42</accession>
<proteinExistence type="predicted"/>